<evidence type="ECO:0008006" key="3">
    <source>
        <dbReference type="Google" id="ProtNLM"/>
    </source>
</evidence>
<keyword evidence="2" id="KW-1185">Reference proteome</keyword>
<sequence length="483" mass="55730">MSRLEMLPDELVVEILDHLVGLRTPDEHVARGLCGLSRVSRRLHHLATPYLYSIYSFYHGHPFNFLHSISTTPALAAHVKAIHWDHTVDNSITLPYKRQSYQLDRTPTIRKLRELGTPCAEDLVKVLPSIKDEAAQQVLDAVLMFTPNLDHLIVSETFRWDGHVYWFRPILQDPHRFGHLKSAFIHGPMRIENIAPLLTLPSMRQLHLTQIITMRQKPGQSFEWEAPGERFREITEKNSSPIEHLHLLASFLRMSDLKWLLRAFQGLKSFVYEQKPHVMHGPFFRDAYMAGKWSSHRYMSLSTHLDPHKHSLEYLRLEDAFMLLENLTRVLSREPFENLRTLHVAQVPCYAIPPEEISQFVNSIPASLESLRIVSRESTSFWPGQISSVDIFERALYLIAKRAKEGELPNLMNVAVVDWHPWHGTFPPDVHRIKSVFAEASVQFDSMAAVIEETKDDISYLEDAELGWLLVEVPEGIARRLSS</sequence>
<name>A0A6A6ICP7_9PLEO</name>
<gene>
    <name evidence="1" type="ORF">BU26DRAFT_520051</name>
</gene>
<reference evidence="1" key="1">
    <citation type="journal article" date="2020" name="Stud. Mycol.">
        <title>101 Dothideomycetes genomes: a test case for predicting lifestyles and emergence of pathogens.</title>
        <authorList>
            <person name="Haridas S."/>
            <person name="Albert R."/>
            <person name="Binder M."/>
            <person name="Bloem J."/>
            <person name="Labutti K."/>
            <person name="Salamov A."/>
            <person name="Andreopoulos B."/>
            <person name="Baker S."/>
            <person name="Barry K."/>
            <person name="Bills G."/>
            <person name="Bluhm B."/>
            <person name="Cannon C."/>
            <person name="Castanera R."/>
            <person name="Culley D."/>
            <person name="Daum C."/>
            <person name="Ezra D."/>
            <person name="Gonzalez J."/>
            <person name="Henrissat B."/>
            <person name="Kuo A."/>
            <person name="Liang C."/>
            <person name="Lipzen A."/>
            <person name="Lutzoni F."/>
            <person name="Magnuson J."/>
            <person name="Mondo S."/>
            <person name="Nolan M."/>
            <person name="Ohm R."/>
            <person name="Pangilinan J."/>
            <person name="Park H.-J."/>
            <person name="Ramirez L."/>
            <person name="Alfaro M."/>
            <person name="Sun H."/>
            <person name="Tritt A."/>
            <person name="Yoshinaga Y."/>
            <person name="Zwiers L.-H."/>
            <person name="Turgeon B."/>
            <person name="Goodwin S."/>
            <person name="Spatafora J."/>
            <person name="Crous P."/>
            <person name="Grigoriev I."/>
        </authorList>
    </citation>
    <scope>NUCLEOTIDE SEQUENCE</scope>
    <source>
        <strain evidence="1">CBS 122368</strain>
    </source>
</reference>
<evidence type="ECO:0000313" key="2">
    <source>
        <dbReference type="Proteomes" id="UP000800094"/>
    </source>
</evidence>
<evidence type="ECO:0000313" key="1">
    <source>
        <dbReference type="EMBL" id="KAF2248354.1"/>
    </source>
</evidence>
<proteinExistence type="predicted"/>
<dbReference type="Proteomes" id="UP000800094">
    <property type="component" value="Unassembled WGS sequence"/>
</dbReference>
<dbReference type="AlphaFoldDB" id="A0A6A6ICP7"/>
<dbReference type="EMBL" id="ML987196">
    <property type="protein sequence ID" value="KAF2248354.1"/>
    <property type="molecule type" value="Genomic_DNA"/>
</dbReference>
<dbReference type="RefSeq" id="XP_033683358.1">
    <property type="nucleotide sequence ID" value="XM_033829214.1"/>
</dbReference>
<accession>A0A6A6ICP7</accession>
<organism evidence="1 2">
    <name type="scientific">Trematosphaeria pertusa</name>
    <dbReference type="NCBI Taxonomy" id="390896"/>
    <lineage>
        <taxon>Eukaryota</taxon>
        <taxon>Fungi</taxon>
        <taxon>Dikarya</taxon>
        <taxon>Ascomycota</taxon>
        <taxon>Pezizomycotina</taxon>
        <taxon>Dothideomycetes</taxon>
        <taxon>Pleosporomycetidae</taxon>
        <taxon>Pleosporales</taxon>
        <taxon>Massarineae</taxon>
        <taxon>Trematosphaeriaceae</taxon>
        <taxon>Trematosphaeria</taxon>
    </lineage>
</organism>
<dbReference type="OrthoDB" id="3660227at2759"/>
<dbReference type="GeneID" id="54582544"/>
<protein>
    <recommendedName>
        <fullName evidence="3">F-box domain-containing protein</fullName>
    </recommendedName>
</protein>